<dbReference type="OrthoDB" id="9809488at2"/>
<dbReference type="PANTHER" id="PTHR21666">
    <property type="entry name" value="PEPTIDASE-RELATED"/>
    <property type="match status" value="1"/>
</dbReference>
<evidence type="ECO:0000256" key="3">
    <source>
        <dbReference type="SAM" id="MobiDB-lite"/>
    </source>
</evidence>
<keyword evidence="2" id="KW-0175">Coiled coil</keyword>
<dbReference type="InterPro" id="IPR011055">
    <property type="entry name" value="Dup_hybrid_motif"/>
</dbReference>
<sequence length="416" mass="46899">MKKKWKLCLALCGLVLLWGGILSRQGALPIQASASGKPSAVTSESIREKENQISQKKEEKKALQGGLSDLKEIKKNLESQKDNLKDYVRQLDGELELIEQNIAALKAQISAKEEEIRQTEEELEKALEREETQKESMIVHIRLMYETGTPSILDLLLQSRSMGDFLNKADHEERVASYDQAMWQNYRMVREYVELCKEDLELEKEILDETKAGVEAEQQNLEELIEQKHRDITAYEADINNKEKAIQEYEAEIKAQEDEIKLLEAAVAEERRKLIASNASVLKYDGGMFKFPMASYTRMSDDYGMRMHPILGVEQFHNGVDFAAPAGTAIYAAYDGKVVAAAYSTSMGNYCFIDHGDGLYTIYMHASALYVKNGDIVARGDTIAAVGSTGRSTGNHLHFSVRLNGSYVSPWNYLKE</sequence>
<feature type="compositionally biased region" description="Polar residues" evidence="3">
    <location>
        <begin position="33"/>
        <end position="44"/>
    </location>
</feature>
<evidence type="ECO:0000313" key="6">
    <source>
        <dbReference type="Proteomes" id="UP000236311"/>
    </source>
</evidence>
<evidence type="ECO:0000259" key="4">
    <source>
        <dbReference type="Pfam" id="PF01551"/>
    </source>
</evidence>
<evidence type="ECO:0000313" key="5">
    <source>
        <dbReference type="EMBL" id="SOY27786.1"/>
    </source>
</evidence>
<accession>A0A2K4ZBE4</accession>
<dbReference type="CDD" id="cd12797">
    <property type="entry name" value="M23_peptidase"/>
    <property type="match status" value="1"/>
</dbReference>
<dbReference type="AlphaFoldDB" id="A0A2K4ZBE4"/>
<dbReference type="Proteomes" id="UP000236311">
    <property type="component" value="Unassembled WGS sequence"/>
</dbReference>
<name>A0A2K4ZBE4_9FIRM</name>
<proteinExistence type="predicted"/>
<feature type="domain" description="M23ase beta-sheet core" evidence="4">
    <location>
        <begin position="315"/>
        <end position="410"/>
    </location>
</feature>
<keyword evidence="5" id="KW-0378">Hydrolase</keyword>
<dbReference type="SUPFAM" id="SSF51261">
    <property type="entry name" value="Duplicated hybrid motif"/>
    <property type="match status" value="1"/>
</dbReference>
<feature type="coiled-coil region" evidence="2">
    <location>
        <begin position="197"/>
        <end position="273"/>
    </location>
</feature>
<gene>
    <name evidence="5" type="primary">mepM_1</name>
    <name evidence="5" type="ORF">AMURIS_00491</name>
</gene>
<dbReference type="EC" id="3.4.24.-" evidence="5"/>
<dbReference type="InterPro" id="IPR016047">
    <property type="entry name" value="M23ase_b-sheet_dom"/>
</dbReference>
<dbReference type="InterPro" id="IPR050570">
    <property type="entry name" value="Cell_wall_metabolism_enzyme"/>
</dbReference>
<dbReference type="PANTHER" id="PTHR21666:SF289">
    <property type="entry name" value="L-ALA--D-GLU ENDOPEPTIDASE"/>
    <property type="match status" value="1"/>
</dbReference>
<protein>
    <submittedName>
        <fullName evidence="5">Murein DD-endopeptidase MepM</fullName>
        <ecNumber evidence="5">3.4.24.-</ecNumber>
    </submittedName>
</protein>
<dbReference type="EMBL" id="OFSM01000002">
    <property type="protein sequence ID" value="SOY27786.1"/>
    <property type="molecule type" value="Genomic_DNA"/>
</dbReference>
<dbReference type="Gene3D" id="2.70.70.10">
    <property type="entry name" value="Glucose Permease (Domain IIA)"/>
    <property type="match status" value="1"/>
</dbReference>
<feature type="compositionally biased region" description="Basic and acidic residues" evidence="3">
    <location>
        <begin position="45"/>
        <end position="58"/>
    </location>
</feature>
<dbReference type="Gene3D" id="6.10.250.3150">
    <property type="match status" value="1"/>
</dbReference>
<evidence type="ECO:0000256" key="1">
    <source>
        <dbReference type="ARBA" id="ARBA00022729"/>
    </source>
</evidence>
<dbReference type="GO" id="GO:0004222">
    <property type="term" value="F:metalloendopeptidase activity"/>
    <property type="evidence" value="ECO:0007669"/>
    <property type="project" value="TreeGrafter"/>
</dbReference>
<dbReference type="RefSeq" id="WP_103237895.1">
    <property type="nucleotide sequence ID" value="NZ_JANJZD010000002.1"/>
</dbReference>
<dbReference type="Pfam" id="PF01551">
    <property type="entry name" value="Peptidase_M23"/>
    <property type="match status" value="1"/>
</dbReference>
<reference evidence="5 6" key="1">
    <citation type="submission" date="2018-01" db="EMBL/GenBank/DDBJ databases">
        <authorList>
            <person name="Gaut B.S."/>
            <person name="Morton B.R."/>
            <person name="Clegg M.T."/>
            <person name="Duvall M.R."/>
        </authorList>
    </citation>
    <scope>NUCLEOTIDE SEQUENCE [LARGE SCALE GENOMIC DNA]</scope>
    <source>
        <strain evidence="5">GP69</strain>
    </source>
</reference>
<keyword evidence="1" id="KW-0732">Signal</keyword>
<keyword evidence="6" id="KW-1185">Reference proteome</keyword>
<organism evidence="5 6">
    <name type="scientific">Acetatifactor muris</name>
    <dbReference type="NCBI Taxonomy" id="879566"/>
    <lineage>
        <taxon>Bacteria</taxon>
        <taxon>Bacillati</taxon>
        <taxon>Bacillota</taxon>
        <taxon>Clostridia</taxon>
        <taxon>Lachnospirales</taxon>
        <taxon>Lachnospiraceae</taxon>
        <taxon>Acetatifactor</taxon>
    </lineage>
</organism>
<evidence type="ECO:0000256" key="2">
    <source>
        <dbReference type="SAM" id="Coils"/>
    </source>
</evidence>
<feature type="region of interest" description="Disordered" evidence="3">
    <location>
        <begin position="33"/>
        <end position="58"/>
    </location>
</feature>